<organism evidence="2 3">
    <name type="scientific">Colletotrichum navitas</name>
    <dbReference type="NCBI Taxonomy" id="681940"/>
    <lineage>
        <taxon>Eukaryota</taxon>
        <taxon>Fungi</taxon>
        <taxon>Dikarya</taxon>
        <taxon>Ascomycota</taxon>
        <taxon>Pezizomycotina</taxon>
        <taxon>Sordariomycetes</taxon>
        <taxon>Hypocreomycetidae</taxon>
        <taxon>Glomerellales</taxon>
        <taxon>Glomerellaceae</taxon>
        <taxon>Colletotrichum</taxon>
        <taxon>Colletotrichum graminicola species complex</taxon>
    </lineage>
</organism>
<sequence>MVESKCVEVNNAQSSSKDTSLILDNEQWQALIALHRTLLHEHQDFFLASQHPSASPALRRLASKYAMPAIDNDQSSTKHTGPTIKDKRPSNWGRRSIMTPRDFSGKRHHWVEGAIGGVKIQALPDTGAEYNSISSGLADRMGLEPRPGTATQVKLPSGRLIKSPGSIQALFEFAGERRSTLIDCLIIPGCVHDLILSNAFLRATRTLTKFIHRIKSTVCESLGRLRLNLLGSEGRRLQCFINDAPTLALPDTGSNAMLISESFAVSQGMRIDRSPSYCEDLEFADGSRGTTSGIVRGLKWTIGGTQSSIVCDFYVLSGLPVDVVLSGHFLFELQVFSRYEHCMVQHDSAGDVANLYNINLIRKLFQQRIEKEHQVSEGTEITEDFFKKREEDELQFRDEMRGHLDSVPDQDELLTARRLENRRRNDWEELQEQLRQQLRVQTPSDEASNKGPSRVVTRQKKANRFSFFRKKRESVNTDIV</sequence>
<evidence type="ECO:0000313" key="3">
    <source>
        <dbReference type="Proteomes" id="UP001230504"/>
    </source>
</evidence>
<name>A0AAD8V9S5_9PEZI</name>
<dbReference type="EMBL" id="JAHLJV010000008">
    <property type="protein sequence ID" value="KAK1597513.1"/>
    <property type="molecule type" value="Genomic_DNA"/>
</dbReference>
<dbReference type="GeneID" id="85437156"/>
<reference evidence="2" key="1">
    <citation type="submission" date="2021-06" db="EMBL/GenBank/DDBJ databases">
        <title>Comparative genomics, transcriptomics and evolutionary studies reveal genomic signatures of adaptation to plant cell wall in hemibiotrophic fungi.</title>
        <authorList>
            <consortium name="DOE Joint Genome Institute"/>
            <person name="Baroncelli R."/>
            <person name="Diaz J.F."/>
            <person name="Benocci T."/>
            <person name="Peng M."/>
            <person name="Battaglia E."/>
            <person name="Haridas S."/>
            <person name="Andreopoulos W."/>
            <person name="Labutti K."/>
            <person name="Pangilinan J."/>
            <person name="Floch G.L."/>
            <person name="Makela M.R."/>
            <person name="Henrissat B."/>
            <person name="Grigoriev I.V."/>
            <person name="Crouch J.A."/>
            <person name="De Vries R.P."/>
            <person name="Sukno S.A."/>
            <person name="Thon M.R."/>
        </authorList>
    </citation>
    <scope>NUCLEOTIDE SEQUENCE</scope>
    <source>
        <strain evidence="2">CBS 125086</strain>
    </source>
</reference>
<dbReference type="AlphaFoldDB" id="A0AAD8V9S5"/>
<dbReference type="CDD" id="cd00303">
    <property type="entry name" value="retropepsin_like"/>
    <property type="match status" value="2"/>
</dbReference>
<accession>A0AAD8V9S5</accession>
<dbReference type="Proteomes" id="UP001230504">
    <property type="component" value="Unassembled WGS sequence"/>
</dbReference>
<evidence type="ECO:0000313" key="2">
    <source>
        <dbReference type="EMBL" id="KAK1597513.1"/>
    </source>
</evidence>
<proteinExistence type="predicted"/>
<dbReference type="InterPro" id="IPR021109">
    <property type="entry name" value="Peptidase_aspartic_dom_sf"/>
</dbReference>
<gene>
    <name evidence="2" type="ORF">LY79DRAFT_388739</name>
</gene>
<dbReference type="Gene3D" id="2.40.70.10">
    <property type="entry name" value="Acid Proteases"/>
    <property type="match status" value="2"/>
</dbReference>
<keyword evidence="3" id="KW-1185">Reference proteome</keyword>
<evidence type="ECO:0000256" key="1">
    <source>
        <dbReference type="SAM" id="MobiDB-lite"/>
    </source>
</evidence>
<dbReference type="RefSeq" id="XP_060418303.1">
    <property type="nucleotide sequence ID" value="XM_060552916.1"/>
</dbReference>
<feature type="region of interest" description="Disordered" evidence="1">
    <location>
        <begin position="437"/>
        <end position="456"/>
    </location>
</feature>
<protein>
    <recommendedName>
        <fullName evidence="4">Peptidase A2 domain-containing protein</fullName>
    </recommendedName>
</protein>
<comment type="caution">
    <text evidence="2">The sequence shown here is derived from an EMBL/GenBank/DDBJ whole genome shotgun (WGS) entry which is preliminary data.</text>
</comment>
<feature type="region of interest" description="Disordered" evidence="1">
    <location>
        <begin position="69"/>
        <end position="93"/>
    </location>
</feature>
<dbReference type="Pfam" id="PF13650">
    <property type="entry name" value="Asp_protease_2"/>
    <property type="match status" value="1"/>
</dbReference>
<dbReference type="SUPFAM" id="SSF50630">
    <property type="entry name" value="Acid proteases"/>
    <property type="match status" value="1"/>
</dbReference>
<evidence type="ECO:0008006" key="4">
    <source>
        <dbReference type="Google" id="ProtNLM"/>
    </source>
</evidence>